<dbReference type="InterPro" id="IPR007120">
    <property type="entry name" value="DNA-dir_RNAP_su2_dom"/>
</dbReference>
<keyword evidence="19" id="KW-1185">Reference proteome</keyword>
<feature type="coiled-coil region" evidence="11">
    <location>
        <begin position="957"/>
        <end position="984"/>
    </location>
</feature>
<evidence type="ECO:0000313" key="19">
    <source>
        <dbReference type="Proteomes" id="UP000182063"/>
    </source>
</evidence>
<dbReference type="KEGG" id="sphj:BSL82_00930"/>
<dbReference type="GO" id="GO:0006351">
    <property type="term" value="P:DNA-templated transcription"/>
    <property type="evidence" value="ECO:0007669"/>
    <property type="project" value="UniProtKB-UniRule"/>
</dbReference>
<dbReference type="Pfam" id="PF00562">
    <property type="entry name" value="RNA_pol_Rpb2_6"/>
    <property type="match status" value="1"/>
</dbReference>
<protein>
    <recommendedName>
        <fullName evidence="8 10">DNA-directed RNA polymerase subunit beta</fullName>
        <shortName evidence="8">RNAP subunit beta</shortName>
        <ecNumber evidence="8 10">2.7.7.6</ecNumber>
    </recommendedName>
    <alternativeName>
        <fullName evidence="8">RNA polymerase subunit beta</fullName>
    </alternativeName>
    <alternativeName>
        <fullName evidence="8">Transcriptase subunit beta</fullName>
    </alternativeName>
</protein>
<reference evidence="19" key="1">
    <citation type="submission" date="2016-11" db="EMBL/GenBank/DDBJ databases">
        <title>Complete Genome Sequence of alachlor-degrading Sphingomonas sp. strain JJ-A5.</title>
        <authorList>
            <person name="Lee H."/>
            <person name="Ka J.-O."/>
        </authorList>
    </citation>
    <scope>NUCLEOTIDE SEQUENCE [LARGE SCALE GENOMIC DNA]</scope>
    <source>
        <strain evidence="19">JJ-A5</strain>
    </source>
</reference>
<dbReference type="EMBL" id="CP018221">
    <property type="protein sequence ID" value="API58039.1"/>
    <property type="molecule type" value="Genomic_DNA"/>
</dbReference>
<feature type="domain" description="RNA polymerase Rpb2" evidence="14">
    <location>
        <begin position="372"/>
        <end position="473"/>
    </location>
</feature>
<dbReference type="HAMAP" id="MF_01321">
    <property type="entry name" value="RNApol_bact_RpoB"/>
    <property type="match status" value="1"/>
</dbReference>
<evidence type="ECO:0000256" key="7">
    <source>
        <dbReference type="ARBA" id="ARBA00048552"/>
    </source>
</evidence>
<evidence type="ECO:0000259" key="14">
    <source>
        <dbReference type="Pfam" id="PF04561"/>
    </source>
</evidence>
<dbReference type="InterPro" id="IPR019462">
    <property type="entry name" value="DNA-dir_RNA_pol_bsu_external_1"/>
</dbReference>
<feature type="domain" description="RNA polymerase beta subunit protrusion" evidence="15">
    <location>
        <begin position="40"/>
        <end position="516"/>
    </location>
</feature>
<keyword evidence="4 8" id="KW-0808">Transferase</keyword>
<gene>
    <name evidence="8" type="primary">rpoB</name>
    <name evidence="18" type="ORF">BSL82_00930</name>
</gene>
<dbReference type="STRING" id="1921510.BSL82_00930"/>
<evidence type="ECO:0000313" key="18">
    <source>
        <dbReference type="EMBL" id="API58039.1"/>
    </source>
</evidence>
<dbReference type="FunFam" id="2.40.50.100:FF:000006">
    <property type="entry name" value="DNA-directed RNA polymerase subunit beta"/>
    <property type="match status" value="1"/>
</dbReference>
<dbReference type="FunFam" id="3.90.1800.10:FF:000001">
    <property type="entry name" value="DNA-directed RNA polymerase subunit beta"/>
    <property type="match status" value="1"/>
</dbReference>
<dbReference type="PANTHER" id="PTHR20856">
    <property type="entry name" value="DNA-DIRECTED RNA POLYMERASE I SUBUNIT 2"/>
    <property type="match status" value="1"/>
</dbReference>
<dbReference type="RefSeq" id="WP_072595615.1">
    <property type="nucleotide sequence ID" value="NZ_CP018221.1"/>
</dbReference>
<dbReference type="InterPro" id="IPR007121">
    <property type="entry name" value="RNA_pol_bsu_CS"/>
</dbReference>
<evidence type="ECO:0000256" key="4">
    <source>
        <dbReference type="ARBA" id="ARBA00022679"/>
    </source>
</evidence>
<dbReference type="NCBIfam" id="NF001616">
    <property type="entry name" value="PRK00405.1"/>
    <property type="match status" value="1"/>
</dbReference>
<comment type="catalytic activity">
    <reaction evidence="7 8 10">
        <text>RNA(n) + a ribonucleoside 5'-triphosphate = RNA(n+1) + diphosphate</text>
        <dbReference type="Rhea" id="RHEA:21248"/>
        <dbReference type="Rhea" id="RHEA-COMP:14527"/>
        <dbReference type="Rhea" id="RHEA-COMP:17342"/>
        <dbReference type="ChEBI" id="CHEBI:33019"/>
        <dbReference type="ChEBI" id="CHEBI:61557"/>
        <dbReference type="ChEBI" id="CHEBI:140395"/>
        <dbReference type="EC" id="2.7.7.6"/>
    </reaction>
</comment>
<evidence type="ECO:0000256" key="9">
    <source>
        <dbReference type="RuleBase" id="RU000434"/>
    </source>
</evidence>
<comment type="similarity">
    <text evidence="1">In the N-terminal section; belongs to the RNA polymerase beta chain family.</text>
</comment>
<dbReference type="PROSITE" id="PS01166">
    <property type="entry name" value="RNA_POL_BETA"/>
    <property type="match status" value="1"/>
</dbReference>
<dbReference type="InterPro" id="IPR007641">
    <property type="entry name" value="RNA_pol_Rpb2_7"/>
</dbReference>
<evidence type="ECO:0000256" key="10">
    <source>
        <dbReference type="RuleBase" id="RU363031"/>
    </source>
</evidence>
<dbReference type="Pfam" id="PF04561">
    <property type="entry name" value="RNA_pol_Rpb2_2"/>
    <property type="match status" value="2"/>
</dbReference>
<dbReference type="Pfam" id="PF04560">
    <property type="entry name" value="RNA_pol_Rpb2_7"/>
    <property type="match status" value="1"/>
</dbReference>
<evidence type="ECO:0000256" key="8">
    <source>
        <dbReference type="HAMAP-Rule" id="MF_01321"/>
    </source>
</evidence>
<dbReference type="Gene3D" id="3.90.1800.10">
    <property type="entry name" value="RNA polymerase alpha subunit dimerisation domain"/>
    <property type="match status" value="1"/>
</dbReference>
<dbReference type="InterPro" id="IPR037033">
    <property type="entry name" value="DNA-dir_RNAP_su2_hyb_sf"/>
</dbReference>
<comment type="subunit">
    <text evidence="8 10">The RNAP catalytic core consists of 2 alpha, 1 beta, 1 beta' and 1 omega subunit. When a sigma factor is associated with the core the holoenzyme is formed, which can initiate transcription.</text>
</comment>
<dbReference type="Gene3D" id="2.40.50.100">
    <property type="match status" value="1"/>
</dbReference>
<dbReference type="Proteomes" id="UP000182063">
    <property type="component" value="Chromosome"/>
</dbReference>
<evidence type="ECO:0000259" key="17">
    <source>
        <dbReference type="Pfam" id="PF10385"/>
    </source>
</evidence>
<dbReference type="OrthoDB" id="9803954at2"/>
<dbReference type="Pfam" id="PF10385">
    <property type="entry name" value="RNA_pol_Rpb2_45"/>
    <property type="match status" value="1"/>
</dbReference>
<dbReference type="GO" id="GO:0000428">
    <property type="term" value="C:DNA-directed RNA polymerase complex"/>
    <property type="evidence" value="ECO:0007669"/>
    <property type="project" value="UniProtKB-KW"/>
</dbReference>
<dbReference type="InterPro" id="IPR007642">
    <property type="entry name" value="RNA_pol_Rpb2_2"/>
</dbReference>
<dbReference type="Gene3D" id="2.40.270.10">
    <property type="entry name" value="DNA-directed RNA polymerase, subunit 2, domain 6"/>
    <property type="match status" value="1"/>
</dbReference>
<comment type="similarity">
    <text evidence="8 9">Belongs to the RNA polymerase beta chain family.</text>
</comment>
<evidence type="ECO:0000256" key="1">
    <source>
        <dbReference type="ARBA" id="ARBA00007616"/>
    </source>
</evidence>
<comment type="function">
    <text evidence="8 10">DNA-dependent RNA polymerase catalyzes the transcription of DNA into RNA using the four ribonucleoside triphosphates as substrates.</text>
</comment>
<evidence type="ECO:0000256" key="6">
    <source>
        <dbReference type="ARBA" id="ARBA00023163"/>
    </source>
</evidence>
<dbReference type="GO" id="GO:0003899">
    <property type="term" value="F:DNA-directed RNA polymerase activity"/>
    <property type="evidence" value="ECO:0007669"/>
    <property type="project" value="UniProtKB-UniRule"/>
</dbReference>
<dbReference type="InterPro" id="IPR042107">
    <property type="entry name" value="DNA-dir_RNA_pol_bsu_ext_1_sf"/>
</dbReference>
<keyword evidence="6 8" id="KW-0804">Transcription</keyword>
<feature type="domain" description="DNA-directed RNA polymerase subunit 2 hybrid-binding" evidence="12">
    <location>
        <begin position="737"/>
        <end position="1300"/>
    </location>
</feature>
<evidence type="ECO:0000259" key="13">
    <source>
        <dbReference type="Pfam" id="PF04560"/>
    </source>
</evidence>
<dbReference type="GO" id="GO:0032549">
    <property type="term" value="F:ribonucleoside binding"/>
    <property type="evidence" value="ECO:0007669"/>
    <property type="project" value="InterPro"/>
</dbReference>
<sequence>MATQIAPTTAGAKAAGNVTARKRIRKVFGDIHEVVQMPNLIEVQRESYEQFLRSRPADGYVSGLEKTLRSVFPIRDFAGTAELDFVFYELEDPKYDVDECRQRGMTFAAPMRVTLRLIVFEVDPDTEARSVLDIKEQDVYMGDMPLMTQNGTFIVNGTERVIVSQMHRSPGVFFDHDRGKTHSSGKYLFAARVIPYRGSWLDFEFDAKDIVNVRIDRKRKLPVTSLLYALGMNSEEILNHFYNRVSWARDPNGWRVPFEPEQWRGQKPMFDVVNAETGEVAFPLGQKVSPRAAKKAQTDGLKELLIPTEEIFGRYSAYDLINETTGEIYIEAGDELSAENLERLDKAGFDKIELLDIDHVNVGPWIRNTLMADKAEERDQALSDIYRVMRPGEPPTRETAEALFAGLFFDPERYDLSAVGRVKMNMRLELDCPDDVTTLRTEDILSVIKTLVDLKDGKGEIDDIDNLGNRRVRSVGELLENQYRVGLLRMERAVKERMSSVDISTVMPNDLINAKPAVAAVREFFGSSQLSQFMDQTNPLSEVTHKRRVSALGPGGLTRERAGFEVRDVHPTHYGRICPIETPEGPNIGLINSLATFSRVNKYGFIETPYRKIVGGKVTDEVVYLSAMEEAKHTIAQANAELDGEGSFVEELISAREAGEFLMAPREQITLMDVSPKQLVSVAASLIPFLENDDANRALMGSNMQRQAVPLVRAEAPFVGTGMEATVARDSGAAITAKRTGIVDQVDATRIVVRATEETEAGKTGVDIYTLMKFQRSNQNTCINQRPLVKVGDLVARGEVIADGPSTELGELALGRNVLVAFMPWNGYNYEDSILISERIVKDDVFTSIHIEEFEVMARDTKLGPEDITRDIPNVGEEALRNLDEAGIVYIGAEVEPGDILCGKITPKGESPMTPEEKLLRAIFGEKASDVRDTSLRLPPGVAGTVVEVRVFNRHGIDKDERALAIEREEIDRLTKDREDERAILNRATYTRLREVLLGQTAAAAPKGVKKGGVIDDELLDSVEKREWWKFAVADDKVQSDLEAMHGAWEEAQTNLQKRFEDKVEKLQRGDELPPGVLKMVKVFVAVKRKLQPGDKMAGRHGNKGVISRILPVEDMPFLEDGTHVDIVLNPLGVPSRMNVGQIFETHLGWAARGLGKQIGALLEDINSKAQGLDSGDATRVRDQLKSIYGKAYHAEIDAQSNEDLLELAANVKGGVPMATPVFDGAREADVSEMLELAGLDSSGQVELYDGRTGEQFDRKVTVGYIYMLKLHHLVDDKIHARSIGPYSLVTQQPLGGKAQFGGQRFGEMEVWALQAYGAAYTLQEMLTVKSDDVVGRTKVYEAIVKGDDTFEAGIPESFNVLVKEMRSLGLNVELTNAEVVDDAA</sequence>
<keyword evidence="11" id="KW-0175">Coiled coil</keyword>
<dbReference type="Pfam" id="PF04563">
    <property type="entry name" value="RNA_pol_Rpb2_1"/>
    <property type="match status" value="1"/>
</dbReference>
<dbReference type="EC" id="2.7.7.6" evidence="8 10"/>
<keyword evidence="3 8" id="KW-0240">DNA-directed RNA polymerase</keyword>
<dbReference type="InterPro" id="IPR007645">
    <property type="entry name" value="RNA_pol_Rpb2_3"/>
</dbReference>
<feature type="domain" description="RNA polymerase Rpb2" evidence="16">
    <location>
        <begin position="532"/>
        <end position="600"/>
    </location>
</feature>
<dbReference type="NCBIfam" id="TIGR02013">
    <property type="entry name" value="rpoB"/>
    <property type="match status" value="1"/>
</dbReference>
<dbReference type="InterPro" id="IPR007644">
    <property type="entry name" value="RNA_pol_bsu_protrusion"/>
</dbReference>
<dbReference type="Gene3D" id="3.90.1110.10">
    <property type="entry name" value="RNA polymerase Rpb2, domain 2"/>
    <property type="match status" value="1"/>
</dbReference>
<dbReference type="InterPro" id="IPR010243">
    <property type="entry name" value="RNA_pol_bsu_bac"/>
</dbReference>
<evidence type="ECO:0000256" key="3">
    <source>
        <dbReference type="ARBA" id="ARBA00022478"/>
    </source>
</evidence>
<dbReference type="Pfam" id="PF04565">
    <property type="entry name" value="RNA_pol_Rpb2_3"/>
    <property type="match status" value="1"/>
</dbReference>
<dbReference type="InterPro" id="IPR015712">
    <property type="entry name" value="DNA-dir_RNA_pol_su2"/>
</dbReference>
<dbReference type="Gene3D" id="2.40.50.150">
    <property type="match status" value="1"/>
</dbReference>
<feature type="domain" description="RNA polymerase Rpb2" evidence="13">
    <location>
        <begin position="1302"/>
        <end position="1376"/>
    </location>
</feature>
<dbReference type="Gene3D" id="3.90.1100.10">
    <property type="match status" value="2"/>
</dbReference>
<dbReference type="InterPro" id="IPR037034">
    <property type="entry name" value="RNA_pol_Rpb2_2_sf"/>
</dbReference>
<dbReference type="InterPro" id="IPR014724">
    <property type="entry name" value="RNA_pol_RPB2_OB-fold"/>
</dbReference>
<evidence type="ECO:0000259" key="15">
    <source>
        <dbReference type="Pfam" id="PF04563"/>
    </source>
</evidence>
<comment type="similarity">
    <text evidence="2">In the C-terminal section; belongs to the RNA polymerase beta' chain family.</text>
</comment>
<evidence type="ECO:0000256" key="11">
    <source>
        <dbReference type="SAM" id="Coils"/>
    </source>
</evidence>
<name>A0A1L3ZQY5_9SPHN</name>
<evidence type="ECO:0000256" key="5">
    <source>
        <dbReference type="ARBA" id="ARBA00022695"/>
    </source>
</evidence>
<feature type="domain" description="DNA-directed RNA polymerase beta subunit external 1" evidence="17">
    <location>
        <begin position="610"/>
        <end position="675"/>
    </location>
</feature>
<feature type="domain" description="RNA polymerase Rpb2" evidence="14">
    <location>
        <begin position="169"/>
        <end position="241"/>
    </location>
</feature>
<organism evidence="18 19">
    <name type="scientific">Tardibacter chloracetimidivorans</name>
    <dbReference type="NCBI Taxonomy" id="1921510"/>
    <lineage>
        <taxon>Bacteria</taxon>
        <taxon>Pseudomonadati</taxon>
        <taxon>Pseudomonadota</taxon>
        <taxon>Alphaproteobacteria</taxon>
        <taxon>Sphingomonadales</taxon>
        <taxon>Sphingomonadaceae</taxon>
        <taxon>Tardibacter</taxon>
    </lineage>
</organism>
<evidence type="ECO:0000259" key="16">
    <source>
        <dbReference type="Pfam" id="PF04565"/>
    </source>
</evidence>
<dbReference type="CDD" id="cd00653">
    <property type="entry name" value="RNA_pol_B_RPB2"/>
    <property type="match status" value="1"/>
</dbReference>
<evidence type="ECO:0000256" key="2">
    <source>
        <dbReference type="ARBA" id="ARBA00009839"/>
    </source>
</evidence>
<dbReference type="SUPFAM" id="SSF64484">
    <property type="entry name" value="beta and beta-prime subunits of DNA dependent RNA-polymerase"/>
    <property type="match status" value="1"/>
</dbReference>
<proteinExistence type="inferred from homology"/>
<dbReference type="GO" id="GO:0003677">
    <property type="term" value="F:DNA binding"/>
    <property type="evidence" value="ECO:0007669"/>
    <property type="project" value="UniProtKB-UniRule"/>
</dbReference>
<dbReference type="Gene3D" id="2.30.150.10">
    <property type="entry name" value="DNA-directed RNA polymerase, beta subunit, external 1 domain"/>
    <property type="match status" value="1"/>
</dbReference>
<keyword evidence="5 8" id="KW-0548">Nucleotidyltransferase</keyword>
<evidence type="ECO:0000259" key="12">
    <source>
        <dbReference type="Pfam" id="PF00562"/>
    </source>
</evidence>
<accession>A0A1L3ZQY5</accession>